<dbReference type="AlphaFoldDB" id="A0A6A6SXM1"/>
<dbReference type="InterPro" id="IPR055335">
    <property type="entry name" value="Ucp6/RUP1"/>
</dbReference>
<proteinExistence type="predicted"/>
<dbReference type="GO" id="GO:0005829">
    <property type="term" value="C:cytosol"/>
    <property type="evidence" value="ECO:0007669"/>
    <property type="project" value="TreeGrafter"/>
</dbReference>
<gene>
    <name evidence="3" type="ORF">K491DRAFT_695661</name>
</gene>
<dbReference type="GO" id="GO:0016579">
    <property type="term" value="P:protein deubiquitination"/>
    <property type="evidence" value="ECO:0007669"/>
    <property type="project" value="TreeGrafter"/>
</dbReference>
<feature type="coiled-coil region" evidence="1">
    <location>
        <begin position="468"/>
        <end position="502"/>
    </location>
</feature>
<sequence>MAADDENIDTLISSLAAALDQQLSREQAVKLLRMSDNNLDVAFNKVLDQGLAVLDETSWDESAFSSEDANLPTFNIDYAPGHDHYPHSGAGSVAPSRPPSRTSHHGDTPMQSIENGQETGLVGNAKPVFGPATRDYYDADRWAVVPTTTSAEYLPDAAAAQRKREDGSPAILKPLPSADYLPALLTILHSIPLCRNTFLTPEMTQTNYFPGEEWWKGNASPQPRTIVHGADTDADTVQDCDIIYETQRLMAFLDGTGRAYGSVGGLQQLDTVKHPRVPVASPDDELLKFLDSWAPAYQRQTSQPINGNMRSVVNVSGKDQEVWLLDASVIPNGTKDAVSLYDVLDDNLFDAATGRAHIKDISNVVILRLTNPRPGSVKLDCRFPATFYADRYLEKNKTVIDKILQERQQYANQLKELSTKELGLKYTTTKNVQPGKRVEVLQLLRTSMAAFKPRDDDLVEDPQDTAALSQLQAIYENVERKLKVLEEQKKKAQELVDNISSRFRPRFDDDKDVQQNGLDSRDGGQNTVESDNTNPPALLEHTHAYRLCGVSTRRGVYYLLDPDEKSDASMYKQWWRIEFSTATSDTYIFRERASLSDVLDKASSEHSSALLVYANDSALNTPTIPLSEPLQDFVNKDNAKFEEELQGGWSYGSDSNVEPLGGWNEVNAYSDNPPNYADDWAHYGGSSTSLPEKDGSANDTKSYNTSSLDTVFGTGGVKIAKRVQEPHYSEFNDVHNHNNEMNKRGDHDIPDSAMSSTTLTPNTEIEDEGVDLGGDGQAHATGTQGQSDSASASARQKPMEMQEVNGGVAAWAGLTEAPGGEAMEVEVQSGDGESRQTINMRDVEMVDVDLGDGRRVAHIENVEAKKGG</sequence>
<dbReference type="OrthoDB" id="4489171at2759"/>
<name>A0A6A6SXM1_9PLEO</name>
<evidence type="ECO:0000256" key="2">
    <source>
        <dbReference type="SAM" id="MobiDB-lite"/>
    </source>
</evidence>
<accession>A0A6A6SXM1</accession>
<feature type="compositionally biased region" description="Polar residues" evidence="2">
    <location>
        <begin position="514"/>
        <end position="535"/>
    </location>
</feature>
<organism evidence="3 4">
    <name type="scientific">Lophiostoma macrostomum CBS 122681</name>
    <dbReference type="NCBI Taxonomy" id="1314788"/>
    <lineage>
        <taxon>Eukaryota</taxon>
        <taxon>Fungi</taxon>
        <taxon>Dikarya</taxon>
        <taxon>Ascomycota</taxon>
        <taxon>Pezizomycotina</taxon>
        <taxon>Dothideomycetes</taxon>
        <taxon>Pleosporomycetidae</taxon>
        <taxon>Pleosporales</taxon>
        <taxon>Lophiostomataceae</taxon>
        <taxon>Lophiostoma</taxon>
    </lineage>
</organism>
<evidence type="ECO:0000313" key="3">
    <source>
        <dbReference type="EMBL" id="KAF2652342.1"/>
    </source>
</evidence>
<evidence type="ECO:0008006" key="5">
    <source>
        <dbReference type="Google" id="ProtNLM"/>
    </source>
</evidence>
<feature type="region of interest" description="Disordered" evidence="2">
    <location>
        <begin position="505"/>
        <end position="537"/>
    </location>
</feature>
<dbReference type="PANTHER" id="PTHR39597">
    <property type="entry name" value="UBA DOMAIN-CONTAINING PROTEIN RUP1"/>
    <property type="match status" value="1"/>
</dbReference>
<reference evidence="3" key="1">
    <citation type="journal article" date="2020" name="Stud. Mycol.">
        <title>101 Dothideomycetes genomes: a test case for predicting lifestyles and emergence of pathogens.</title>
        <authorList>
            <person name="Haridas S."/>
            <person name="Albert R."/>
            <person name="Binder M."/>
            <person name="Bloem J."/>
            <person name="Labutti K."/>
            <person name="Salamov A."/>
            <person name="Andreopoulos B."/>
            <person name="Baker S."/>
            <person name="Barry K."/>
            <person name="Bills G."/>
            <person name="Bluhm B."/>
            <person name="Cannon C."/>
            <person name="Castanera R."/>
            <person name="Culley D."/>
            <person name="Daum C."/>
            <person name="Ezra D."/>
            <person name="Gonzalez J."/>
            <person name="Henrissat B."/>
            <person name="Kuo A."/>
            <person name="Liang C."/>
            <person name="Lipzen A."/>
            <person name="Lutzoni F."/>
            <person name="Magnuson J."/>
            <person name="Mondo S."/>
            <person name="Nolan M."/>
            <person name="Ohm R."/>
            <person name="Pangilinan J."/>
            <person name="Park H.-J."/>
            <person name="Ramirez L."/>
            <person name="Alfaro M."/>
            <person name="Sun H."/>
            <person name="Tritt A."/>
            <person name="Yoshinaga Y."/>
            <person name="Zwiers L.-H."/>
            <person name="Turgeon B."/>
            <person name="Goodwin S."/>
            <person name="Spatafora J."/>
            <person name="Crous P."/>
            <person name="Grigoriev I."/>
        </authorList>
    </citation>
    <scope>NUCLEOTIDE SEQUENCE</scope>
    <source>
        <strain evidence="3">CBS 122681</strain>
    </source>
</reference>
<keyword evidence="4" id="KW-1185">Reference proteome</keyword>
<feature type="compositionally biased region" description="Basic and acidic residues" evidence="2">
    <location>
        <begin position="731"/>
        <end position="750"/>
    </location>
</feature>
<feature type="compositionally biased region" description="Polar residues" evidence="2">
    <location>
        <begin position="753"/>
        <end position="763"/>
    </location>
</feature>
<evidence type="ECO:0000256" key="1">
    <source>
        <dbReference type="SAM" id="Coils"/>
    </source>
</evidence>
<feature type="compositionally biased region" description="Polar residues" evidence="2">
    <location>
        <begin position="109"/>
        <end position="118"/>
    </location>
</feature>
<keyword evidence="1" id="KW-0175">Coiled coil</keyword>
<dbReference type="GO" id="GO:0005634">
    <property type="term" value="C:nucleus"/>
    <property type="evidence" value="ECO:0007669"/>
    <property type="project" value="TreeGrafter"/>
</dbReference>
<feature type="compositionally biased region" description="Polar residues" evidence="2">
    <location>
        <begin position="780"/>
        <end position="794"/>
    </location>
</feature>
<evidence type="ECO:0000313" key="4">
    <source>
        <dbReference type="Proteomes" id="UP000799324"/>
    </source>
</evidence>
<protein>
    <recommendedName>
        <fullName evidence="5">Ubiquitin interaction motif protein</fullName>
    </recommendedName>
</protein>
<dbReference type="Proteomes" id="UP000799324">
    <property type="component" value="Unassembled WGS sequence"/>
</dbReference>
<feature type="region of interest" description="Disordered" evidence="2">
    <location>
        <begin position="75"/>
        <end position="123"/>
    </location>
</feature>
<feature type="region of interest" description="Disordered" evidence="2">
    <location>
        <begin position="731"/>
        <end position="800"/>
    </location>
</feature>
<dbReference type="EMBL" id="MU004404">
    <property type="protein sequence ID" value="KAF2652342.1"/>
    <property type="molecule type" value="Genomic_DNA"/>
</dbReference>
<dbReference type="PANTHER" id="PTHR39597:SF1">
    <property type="entry name" value="UBA DOMAIN-CONTAINING PROTEIN RUP1"/>
    <property type="match status" value="1"/>
</dbReference>